<dbReference type="Pfam" id="PF08667">
    <property type="entry name" value="BetR"/>
    <property type="match status" value="1"/>
</dbReference>
<dbReference type="Proteomes" id="UP000072189">
    <property type="component" value="Unassembled WGS sequence"/>
</dbReference>
<feature type="domain" description="Transcription regulator BetR N-terminal" evidence="1">
    <location>
        <begin position="6"/>
        <end position="60"/>
    </location>
</feature>
<gene>
    <name evidence="2" type="ORF">RSA3_14310</name>
</gene>
<name>A0A147F4S9_MICTE</name>
<dbReference type="EMBL" id="LDRV01000093">
    <property type="protein sequence ID" value="KTS09066.1"/>
    <property type="molecule type" value="Genomic_DNA"/>
</dbReference>
<evidence type="ECO:0000313" key="3">
    <source>
        <dbReference type="Proteomes" id="UP000072189"/>
    </source>
</evidence>
<organism evidence="2 3">
    <name type="scientific">Microbacterium testaceum</name>
    <name type="common">Aureobacterium testaceum</name>
    <name type="synonym">Brevibacterium testaceum</name>
    <dbReference type="NCBI Taxonomy" id="2033"/>
    <lineage>
        <taxon>Bacteria</taxon>
        <taxon>Bacillati</taxon>
        <taxon>Actinomycetota</taxon>
        <taxon>Actinomycetes</taxon>
        <taxon>Micrococcales</taxon>
        <taxon>Microbacteriaceae</taxon>
        <taxon>Microbacterium</taxon>
    </lineage>
</organism>
<evidence type="ECO:0000313" key="2">
    <source>
        <dbReference type="EMBL" id="KTS09066.1"/>
    </source>
</evidence>
<sequence>MARQKRTAGEMARALGITAHTAGRRLSGAVPFNISDVAAVGEWLGVDVTDLMRRAEAKTQAVAS</sequence>
<dbReference type="InterPro" id="IPR010982">
    <property type="entry name" value="Lambda_DNA-bd_dom_sf"/>
</dbReference>
<evidence type="ECO:0000259" key="1">
    <source>
        <dbReference type="Pfam" id="PF08667"/>
    </source>
</evidence>
<dbReference type="PATRIC" id="fig|2033.7.peg.3698"/>
<dbReference type="InterPro" id="IPR013975">
    <property type="entry name" value="Tscrpt_reg_BetR_N"/>
</dbReference>
<dbReference type="Gene3D" id="1.10.260.40">
    <property type="entry name" value="lambda repressor-like DNA-binding domains"/>
    <property type="match status" value="1"/>
</dbReference>
<comment type="caution">
    <text evidence="2">The sequence shown here is derived from an EMBL/GenBank/DDBJ whole genome shotgun (WGS) entry which is preliminary data.</text>
</comment>
<dbReference type="SUPFAM" id="SSF47413">
    <property type="entry name" value="lambda repressor-like DNA-binding domains"/>
    <property type="match status" value="1"/>
</dbReference>
<proteinExistence type="predicted"/>
<protein>
    <recommendedName>
        <fullName evidence="1">Transcription regulator BetR N-terminal domain-containing protein</fullName>
    </recommendedName>
</protein>
<dbReference type="GO" id="GO:0003677">
    <property type="term" value="F:DNA binding"/>
    <property type="evidence" value="ECO:0007669"/>
    <property type="project" value="InterPro"/>
</dbReference>
<accession>A0A147F4S9</accession>
<dbReference type="AlphaFoldDB" id="A0A147F4S9"/>
<reference evidence="2 3" key="1">
    <citation type="journal article" date="2016" name="Front. Microbiol.">
        <title>Genomic Resource of Rice Seed Associated Bacteria.</title>
        <authorList>
            <person name="Midha S."/>
            <person name="Bansal K."/>
            <person name="Sharma S."/>
            <person name="Kumar N."/>
            <person name="Patil P.P."/>
            <person name="Chaudhry V."/>
            <person name="Patil P.B."/>
        </authorList>
    </citation>
    <scope>NUCLEOTIDE SEQUENCE [LARGE SCALE GENOMIC DNA]</scope>
    <source>
        <strain evidence="2 3">RSA3</strain>
    </source>
</reference>